<protein>
    <submittedName>
        <fullName evidence="3">Alpha-1,2-fucosyltransferase</fullName>
    </submittedName>
</protein>
<dbReference type="Proteomes" id="UP000239711">
    <property type="component" value="Unassembled WGS sequence"/>
</dbReference>
<dbReference type="PANTHER" id="PTHR11927:SF9">
    <property type="entry name" value="L-FUCOSYLTRANSFERASE"/>
    <property type="match status" value="1"/>
</dbReference>
<accession>A0A2S9J0E2</accession>
<dbReference type="GO" id="GO:0008107">
    <property type="term" value="F:galactoside 2-alpha-L-fucosyltransferase activity"/>
    <property type="evidence" value="ECO:0007669"/>
    <property type="project" value="InterPro"/>
</dbReference>
<evidence type="ECO:0000256" key="2">
    <source>
        <dbReference type="ARBA" id="ARBA00022679"/>
    </source>
</evidence>
<evidence type="ECO:0000256" key="1">
    <source>
        <dbReference type="ARBA" id="ARBA00022676"/>
    </source>
</evidence>
<gene>
    <name evidence="3" type="ORF">C5745_16580</name>
</gene>
<name>A0A2S9J0E2_9SPHI</name>
<proteinExistence type="predicted"/>
<dbReference type="InterPro" id="IPR002516">
    <property type="entry name" value="Glyco_trans_11"/>
</dbReference>
<dbReference type="GO" id="GO:0016020">
    <property type="term" value="C:membrane"/>
    <property type="evidence" value="ECO:0007669"/>
    <property type="project" value="InterPro"/>
</dbReference>
<keyword evidence="1 3" id="KW-0328">Glycosyltransferase</keyword>
<dbReference type="RefSeq" id="WP_105718134.1">
    <property type="nucleotide sequence ID" value="NZ_PVBQ01000016.1"/>
</dbReference>
<dbReference type="CDD" id="cd11301">
    <property type="entry name" value="Fut1_Fut2_like"/>
    <property type="match status" value="1"/>
</dbReference>
<evidence type="ECO:0000313" key="3">
    <source>
        <dbReference type="EMBL" id="PRD46220.1"/>
    </source>
</evidence>
<sequence length="312" mass="36858">MEKLTKTVSLPLANVTSLTDIIQMKIVKFLGGLGNQMFQYAFYLTLQNKFKKVKADLTDFETYPLHNGFELNSIFGIELDTVSKFELNLYLPHNRKWIWRKLRRLYRTKHAYMEETMSFAYDKAIFSDTQNRYYWGYWQDVDYVNMVAQELREHFRFPVLNDSKNKELLRHIRQHTTVALHVRRGDYLNEVNTHLGSVCDTAYYERAIAYILEKVASPLFVVFSNDIPWCQETFAHIDAVFVDWNTDRQSYIDMQLMSLCNHNIIANSSFSWWGAWLNSNTDKIVVSPNKWINTERENSDGRGLILDSFVTF</sequence>
<comment type="caution">
    <text evidence="3">The sequence shown here is derived from an EMBL/GenBank/DDBJ whole genome shotgun (WGS) entry which is preliminary data.</text>
</comment>
<dbReference type="Pfam" id="PF01531">
    <property type="entry name" value="Glyco_transf_11"/>
    <property type="match status" value="1"/>
</dbReference>
<dbReference type="PANTHER" id="PTHR11927">
    <property type="entry name" value="GALACTOSIDE 2-L-FUCOSYLTRANSFERASE"/>
    <property type="match status" value="1"/>
</dbReference>
<keyword evidence="2 3" id="KW-0808">Transferase</keyword>
<keyword evidence="4" id="KW-1185">Reference proteome</keyword>
<reference evidence="3 4" key="1">
    <citation type="submission" date="2018-02" db="EMBL/GenBank/DDBJ databases">
        <title>The draft genome of Sphingobacterium sp. 5JN-11.</title>
        <authorList>
            <person name="Liu L."/>
            <person name="Li L."/>
            <person name="Liang L."/>
            <person name="Zhang X."/>
            <person name="Wang T."/>
        </authorList>
    </citation>
    <scope>NUCLEOTIDE SEQUENCE [LARGE SCALE GENOMIC DNA]</scope>
    <source>
        <strain evidence="3 4">5JN-11</strain>
    </source>
</reference>
<evidence type="ECO:0000313" key="4">
    <source>
        <dbReference type="Proteomes" id="UP000239711"/>
    </source>
</evidence>
<dbReference type="GO" id="GO:0005975">
    <property type="term" value="P:carbohydrate metabolic process"/>
    <property type="evidence" value="ECO:0007669"/>
    <property type="project" value="InterPro"/>
</dbReference>
<dbReference type="EMBL" id="PVBQ01000016">
    <property type="protein sequence ID" value="PRD46220.1"/>
    <property type="molecule type" value="Genomic_DNA"/>
</dbReference>
<organism evidence="3 4">
    <name type="scientific">Sphingobacterium haloxyli</name>
    <dbReference type="NCBI Taxonomy" id="2100533"/>
    <lineage>
        <taxon>Bacteria</taxon>
        <taxon>Pseudomonadati</taxon>
        <taxon>Bacteroidota</taxon>
        <taxon>Sphingobacteriia</taxon>
        <taxon>Sphingobacteriales</taxon>
        <taxon>Sphingobacteriaceae</taxon>
        <taxon>Sphingobacterium</taxon>
    </lineage>
</organism>
<dbReference type="AlphaFoldDB" id="A0A2S9J0E2"/>